<evidence type="ECO:0000259" key="3">
    <source>
        <dbReference type="Pfam" id="PF11350"/>
    </source>
</evidence>
<keyword evidence="2" id="KW-0812">Transmembrane</keyword>
<proteinExistence type="predicted"/>
<protein>
    <submittedName>
        <fullName evidence="4">DUF3152 domain-containing protein</fullName>
    </submittedName>
</protein>
<dbReference type="RefSeq" id="WP_277191468.1">
    <property type="nucleotide sequence ID" value="NZ_JAROAV010000021.1"/>
</dbReference>
<dbReference type="Pfam" id="PF11350">
    <property type="entry name" value="DUF3152"/>
    <property type="match status" value="1"/>
</dbReference>
<feature type="compositionally biased region" description="Polar residues" evidence="1">
    <location>
        <begin position="1"/>
        <end position="10"/>
    </location>
</feature>
<keyword evidence="5" id="KW-1185">Reference proteome</keyword>
<feature type="compositionally biased region" description="Low complexity" evidence="1">
    <location>
        <begin position="60"/>
        <end position="95"/>
    </location>
</feature>
<gene>
    <name evidence="4" type="ORF">P4R38_06185</name>
</gene>
<reference evidence="4 5" key="1">
    <citation type="submission" date="2023-03" db="EMBL/GenBank/DDBJ databases">
        <title>YIM 133296 draft genome.</title>
        <authorList>
            <person name="Xiong L."/>
        </authorList>
    </citation>
    <scope>NUCLEOTIDE SEQUENCE [LARGE SCALE GENOMIC DNA]</scope>
    <source>
        <strain evidence="4 5">YIM 133296</strain>
    </source>
</reference>
<feature type="region of interest" description="Disordered" evidence="1">
    <location>
        <begin position="1"/>
        <end position="20"/>
    </location>
</feature>
<sequence>MTSRSAQASQDGERRVADSGLRARRAIAAAAVVLAVGSAVLGLLHDDPASAEPRHRPEAARPSSPSAARPSPSSSGSGARRAAAASPTSGTPTTSVPDRGDGRLTPVLVPGADSRTQGRAVTYALEIEGGLGADTQQVARTVGEVLRDPRGWQAQDKVRFVQVTPQQRSEGTHVDVTISLVSPSRVDQMCAPLQTGGLWSCANKDHAVLNYRRWAEATPTYGGKVDPYRVYQINHEVGHELGHPHAECPGAGRPAPVMLQQSMGLGGCVPNAFPTVTRG</sequence>
<dbReference type="InterPro" id="IPR022603">
    <property type="entry name" value="DUF3152"/>
</dbReference>
<dbReference type="Proteomes" id="UP001528912">
    <property type="component" value="Unassembled WGS sequence"/>
</dbReference>
<accession>A0ABT6C538</accession>
<name>A0ABT6C538_9MICO</name>
<evidence type="ECO:0000313" key="4">
    <source>
        <dbReference type="EMBL" id="MDF8263826.1"/>
    </source>
</evidence>
<keyword evidence="2" id="KW-0472">Membrane</keyword>
<feature type="region of interest" description="Disordered" evidence="1">
    <location>
        <begin position="47"/>
        <end position="113"/>
    </location>
</feature>
<feature type="compositionally biased region" description="Basic and acidic residues" evidence="1">
    <location>
        <begin position="47"/>
        <end position="59"/>
    </location>
</feature>
<organism evidence="4 5">
    <name type="scientific">Luteipulveratus flavus</name>
    <dbReference type="NCBI Taxonomy" id="3031728"/>
    <lineage>
        <taxon>Bacteria</taxon>
        <taxon>Bacillati</taxon>
        <taxon>Actinomycetota</taxon>
        <taxon>Actinomycetes</taxon>
        <taxon>Micrococcales</taxon>
        <taxon>Dermacoccaceae</taxon>
        <taxon>Luteipulveratus</taxon>
    </lineage>
</organism>
<evidence type="ECO:0000256" key="1">
    <source>
        <dbReference type="SAM" id="MobiDB-lite"/>
    </source>
</evidence>
<keyword evidence="2" id="KW-1133">Transmembrane helix</keyword>
<dbReference type="EMBL" id="JAROAV010000021">
    <property type="protein sequence ID" value="MDF8263826.1"/>
    <property type="molecule type" value="Genomic_DNA"/>
</dbReference>
<feature type="transmembrane region" description="Helical" evidence="2">
    <location>
        <begin position="26"/>
        <end position="44"/>
    </location>
</feature>
<dbReference type="SUPFAM" id="SSF55486">
    <property type="entry name" value="Metalloproteases ('zincins'), catalytic domain"/>
    <property type="match status" value="1"/>
</dbReference>
<comment type="caution">
    <text evidence="4">The sequence shown here is derived from an EMBL/GenBank/DDBJ whole genome shotgun (WGS) entry which is preliminary data.</text>
</comment>
<evidence type="ECO:0000256" key="2">
    <source>
        <dbReference type="SAM" id="Phobius"/>
    </source>
</evidence>
<feature type="domain" description="DUF3152" evidence="3">
    <location>
        <begin position="98"/>
        <end position="265"/>
    </location>
</feature>
<evidence type="ECO:0000313" key="5">
    <source>
        <dbReference type="Proteomes" id="UP001528912"/>
    </source>
</evidence>